<dbReference type="RefSeq" id="WP_100078623.1">
    <property type="nucleotide sequence ID" value="NZ_NQVN01000001.1"/>
</dbReference>
<gene>
    <name evidence="1" type="ORF">CJ014_00825</name>
</gene>
<dbReference type="Proteomes" id="UP000231070">
    <property type="component" value="Unassembled WGS sequence"/>
</dbReference>
<dbReference type="EMBL" id="NQVN01000001">
    <property type="protein sequence ID" value="PIP00680.1"/>
    <property type="molecule type" value="Genomic_DNA"/>
</dbReference>
<reference evidence="1 2" key="1">
    <citation type="submission" date="2017-08" db="EMBL/GenBank/DDBJ databases">
        <title>Pleomorphomonas carboxidotrophicus sp. nov., a new mesophilic hydrogenogenic carboxidotroph.</title>
        <authorList>
            <person name="Esquivel-Elizondo S."/>
            <person name="Krajmalnik-Brown R."/>
            <person name="Maldonado J."/>
        </authorList>
    </citation>
    <scope>NUCLEOTIDE SEQUENCE [LARGE SCALE GENOMIC DNA]</scope>
    <source>
        <strain evidence="1 2">SVCO-16</strain>
    </source>
</reference>
<name>A0A2G9X167_9HYPH</name>
<accession>A0A2G9X167</accession>
<sequence>MAHARTQVQDAVIARLKAEVQALNGVFGMGRSARAFDKRDLPVGLVAVGDTITNISSSIPRKQRRDLSVQVHLLGSGDDTNIDNVLNDISVDVERALANEADVIGFRVLSWQHQGGTPGTYESAEAVYARLTLIWTMSVLTTEGKPDELAA</sequence>
<dbReference type="OrthoDB" id="8420085at2"/>
<protein>
    <recommendedName>
        <fullName evidence="3">DUF3168 domain-containing protein</fullName>
    </recommendedName>
</protein>
<proteinExistence type="predicted"/>
<dbReference type="AlphaFoldDB" id="A0A2G9X167"/>
<comment type="caution">
    <text evidence="1">The sequence shown here is derived from an EMBL/GenBank/DDBJ whole genome shotgun (WGS) entry which is preliminary data.</text>
</comment>
<evidence type="ECO:0000313" key="1">
    <source>
        <dbReference type="EMBL" id="PIP00680.1"/>
    </source>
</evidence>
<evidence type="ECO:0000313" key="2">
    <source>
        <dbReference type="Proteomes" id="UP000231070"/>
    </source>
</evidence>
<evidence type="ECO:0008006" key="3">
    <source>
        <dbReference type="Google" id="ProtNLM"/>
    </source>
</evidence>
<organism evidence="1 2">
    <name type="scientific">Pleomorphomonas carboxyditropha</name>
    <dbReference type="NCBI Taxonomy" id="2023338"/>
    <lineage>
        <taxon>Bacteria</taxon>
        <taxon>Pseudomonadati</taxon>
        <taxon>Pseudomonadota</taxon>
        <taxon>Alphaproteobacteria</taxon>
        <taxon>Hyphomicrobiales</taxon>
        <taxon>Pleomorphomonadaceae</taxon>
        <taxon>Pleomorphomonas</taxon>
    </lineage>
</organism>
<keyword evidence="2" id="KW-1185">Reference proteome</keyword>